<evidence type="ECO:0000313" key="2">
    <source>
        <dbReference type="Proteomes" id="UP001652624"/>
    </source>
</evidence>
<dbReference type="GO" id="GO:0097196">
    <property type="term" value="C:Shu complex"/>
    <property type="evidence" value="ECO:0007669"/>
    <property type="project" value="TreeGrafter"/>
</dbReference>
<keyword evidence="2" id="KW-1185">Reference proteome</keyword>
<dbReference type="STRING" id="9365.ENSEEUP00000004713"/>
<dbReference type="InParanoid" id="A0A1S2ZXG1"/>
<organism evidence="2 3">
    <name type="scientific">Erinaceus europaeus</name>
    <name type="common">Western European hedgehog</name>
    <dbReference type="NCBI Taxonomy" id="9365"/>
    <lineage>
        <taxon>Eukaryota</taxon>
        <taxon>Metazoa</taxon>
        <taxon>Chordata</taxon>
        <taxon>Craniata</taxon>
        <taxon>Vertebrata</taxon>
        <taxon>Euteleostomi</taxon>
        <taxon>Mammalia</taxon>
        <taxon>Eutheria</taxon>
        <taxon>Laurasiatheria</taxon>
        <taxon>Eulipotyphla</taxon>
        <taxon>Erinaceidae</taxon>
        <taxon>Erinaceinae</taxon>
        <taxon>Erinaceus</taxon>
    </lineage>
</organism>
<dbReference type="GO" id="GO:0000724">
    <property type="term" value="P:double-strand break repair via homologous recombination"/>
    <property type="evidence" value="ECO:0007669"/>
    <property type="project" value="TreeGrafter"/>
</dbReference>
<dbReference type="AlphaFoldDB" id="A0A1S2ZXG1"/>
<gene>
    <name evidence="3" type="primary">SWSAP1</name>
</gene>
<dbReference type="InterPro" id="IPR027417">
    <property type="entry name" value="P-loop_NTPase"/>
</dbReference>
<dbReference type="eggNOG" id="ENOG502S62D">
    <property type="taxonomic scope" value="Eukaryota"/>
</dbReference>
<dbReference type="PANTHER" id="PTHR28653">
    <property type="match status" value="1"/>
</dbReference>
<dbReference type="FunCoup" id="A0A1S2ZXG1">
    <property type="interactions" value="1084"/>
</dbReference>
<accession>A0A1S2ZXG1</accession>
<dbReference type="RefSeq" id="XP_007526113.1">
    <property type="nucleotide sequence ID" value="XM_007526051.3"/>
</dbReference>
<sequence length="244" mass="25126">MAETLRRVLNAGGAAGLEAEEGAAEGGSLLLLGGPGSGKTALLFAAALEIAGEGRGPVLFLTRRPLQSLPSRSGSALDPLRLQKIRFQYPPSTQELLRFLCSAHESRGPTPALLLVDSLEDFLEEEAGTQDTAYLAALLLDTAAFFSQRAGPGRGCGLMVALQTPGDGDSDGGGGALLLSLLLRYFPARCWLQPGPCGLRVCLEPGEGIPRAEWSLVLGPDGEMSATPCATQAGDPSTGPGAQG</sequence>
<dbReference type="CTD" id="126074"/>
<proteinExistence type="predicted"/>
<dbReference type="Proteomes" id="UP001652624">
    <property type="component" value="Chromosome 23"/>
</dbReference>
<feature type="region of interest" description="Disordered" evidence="1">
    <location>
        <begin position="225"/>
        <end position="244"/>
    </location>
</feature>
<dbReference type="GO" id="GO:0003697">
    <property type="term" value="F:single-stranded DNA binding"/>
    <property type="evidence" value="ECO:0007669"/>
    <property type="project" value="TreeGrafter"/>
</dbReference>
<dbReference type="PANTHER" id="PTHR28653:SF1">
    <property type="entry name" value="ATPASE SWSAP1"/>
    <property type="match status" value="1"/>
</dbReference>
<dbReference type="OrthoDB" id="67296at2759"/>
<dbReference type="SUPFAM" id="SSF52540">
    <property type="entry name" value="P-loop containing nucleoside triphosphate hydrolases"/>
    <property type="match status" value="1"/>
</dbReference>
<name>A0A1S2ZXG1_ERIEU</name>
<dbReference type="GeneID" id="103116188"/>
<evidence type="ECO:0000256" key="1">
    <source>
        <dbReference type="SAM" id="MobiDB-lite"/>
    </source>
</evidence>
<reference evidence="3" key="1">
    <citation type="submission" date="2025-08" db="UniProtKB">
        <authorList>
            <consortium name="RefSeq"/>
        </authorList>
    </citation>
    <scope>IDENTIFICATION</scope>
</reference>
<protein>
    <submittedName>
        <fullName evidence="3">ATPase SWSAP1</fullName>
    </submittedName>
</protein>
<dbReference type="Gene3D" id="3.40.50.300">
    <property type="entry name" value="P-loop containing nucleotide triphosphate hydrolases"/>
    <property type="match status" value="1"/>
</dbReference>
<evidence type="ECO:0000313" key="3">
    <source>
        <dbReference type="RefSeq" id="XP_007526113.1"/>
    </source>
</evidence>